<evidence type="ECO:0000313" key="2">
    <source>
        <dbReference type="EMBL" id="KAJ8872716.1"/>
    </source>
</evidence>
<reference evidence="2 3" key="1">
    <citation type="submission" date="2023-02" db="EMBL/GenBank/DDBJ databases">
        <title>LHISI_Scaffold_Assembly.</title>
        <authorList>
            <person name="Stuart O.P."/>
            <person name="Cleave R."/>
            <person name="Magrath M.J.L."/>
            <person name="Mikheyev A.S."/>
        </authorList>
    </citation>
    <scope>NUCLEOTIDE SEQUENCE [LARGE SCALE GENOMIC DNA]</scope>
    <source>
        <strain evidence="2">Daus_M_001</strain>
        <tissue evidence="2">Leg muscle</tissue>
    </source>
</reference>
<feature type="region of interest" description="Disordered" evidence="1">
    <location>
        <begin position="811"/>
        <end position="840"/>
    </location>
</feature>
<feature type="compositionally biased region" description="Polar residues" evidence="1">
    <location>
        <begin position="477"/>
        <end position="486"/>
    </location>
</feature>
<protein>
    <submittedName>
        <fullName evidence="2">Uncharacterized protein</fullName>
    </submittedName>
</protein>
<evidence type="ECO:0000313" key="3">
    <source>
        <dbReference type="Proteomes" id="UP001159363"/>
    </source>
</evidence>
<organism evidence="2 3">
    <name type="scientific">Dryococelus australis</name>
    <dbReference type="NCBI Taxonomy" id="614101"/>
    <lineage>
        <taxon>Eukaryota</taxon>
        <taxon>Metazoa</taxon>
        <taxon>Ecdysozoa</taxon>
        <taxon>Arthropoda</taxon>
        <taxon>Hexapoda</taxon>
        <taxon>Insecta</taxon>
        <taxon>Pterygota</taxon>
        <taxon>Neoptera</taxon>
        <taxon>Polyneoptera</taxon>
        <taxon>Phasmatodea</taxon>
        <taxon>Verophasmatodea</taxon>
        <taxon>Anareolatae</taxon>
        <taxon>Phasmatidae</taxon>
        <taxon>Eurycanthinae</taxon>
        <taxon>Dryococelus</taxon>
    </lineage>
</organism>
<feature type="region of interest" description="Disordered" evidence="1">
    <location>
        <begin position="174"/>
        <end position="193"/>
    </location>
</feature>
<dbReference type="Proteomes" id="UP001159363">
    <property type="component" value="Chromosome 10"/>
</dbReference>
<dbReference type="EMBL" id="JARBHB010000011">
    <property type="protein sequence ID" value="KAJ8872716.1"/>
    <property type="molecule type" value="Genomic_DNA"/>
</dbReference>
<feature type="compositionally biased region" description="Basic and acidic residues" evidence="1">
    <location>
        <begin position="488"/>
        <end position="510"/>
    </location>
</feature>
<sequence>MGFVNTKIPGKKEVSLVAVNYSGLFPASVSDCLCGHAKAIPCFTTEGLRRNENDTSASHDQRTDLRQCCTGHSAPPVGRMGPPLFHTWASPQWQVNLHISRFPMYRRWLHVAPLPFAFVSCYLFCTQIVPFSSDAIDKCHWFSDRCDLQLRLQTNNPLFTEATDESLTSGLKASLTADTSDEQDRWSSSSRRQKMAVTSPARISSELAERNFRWTCQSAILPRLARRRDGWRRSLSSSFSILLHPSSNFSLVFSRHFPANKVNYSLLPAVGCSQKRTPLKVPWVHAVRREHSTPGQSIALSGDGTLDMRGNVALIASALLDLKRGKKKSSSVYAVNNRARWRSGNSLDSHSGGPGFDSRSGHPDFGFPRFTEITPGECWDGSLTKRGGYRVIALAIRASETPRLDESKKKRRNMPLPTSAKCLIAKKKKKICLESDPPGINLGLQWRDSTAPTPCPGGSAGFLWDLPFPPLLHSGSAPYSPQSPSSRGDPREDPPTNGVVRHDSRMRDPEWPGEVLNPDRLEPAAFAIRFIDLCRPLASKGFVRLPAGRQCLKALGVAATTHLMHLAVSSLLLSDFSSAQNAEKTALGRRQLPPPPQPKVCRDIVVHFATPTFRTRLNNKEINRKPYSFGLAIFSSTKPLPCVPTRLGCRRWASPDHKKAATAWAMASCHSVSASSFRISVVALVTALINWCHVFGFRPLYTLPTLQAAPQEKVRRGEVRRPRRPMDWVTSSYPLARILCFQEFSRSPAEGRQQNGLDDVLEVAFTVQCSLIKHQRRMFIVGYCNLPPPPQTMMPGVGPVCRCRIHSGYPRSPGRCRTRKRPSLVPRQKPLSPPNTNRRLSSFQLRRSAIPSEADCTVKRCERKPGERRP</sequence>
<comment type="caution">
    <text evidence="2">The sequence shown here is derived from an EMBL/GenBank/DDBJ whole genome shotgun (WGS) entry which is preliminary data.</text>
</comment>
<feature type="region of interest" description="Disordered" evidence="1">
    <location>
        <begin position="475"/>
        <end position="514"/>
    </location>
</feature>
<accession>A0ABQ9GL03</accession>
<gene>
    <name evidence="2" type="ORF">PR048_026330</name>
</gene>
<keyword evidence="3" id="KW-1185">Reference proteome</keyword>
<evidence type="ECO:0000256" key="1">
    <source>
        <dbReference type="SAM" id="MobiDB-lite"/>
    </source>
</evidence>
<proteinExistence type="predicted"/>
<name>A0ABQ9GL03_9NEOP</name>